<gene>
    <name evidence="1" type="ORF">F0L68_08535</name>
</gene>
<organism evidence="1 2">
    <name type="scientific">Solihabitans fulvus</name>
    <dbReference type="NCBI Taxonomy" id="1892852"/>
    <lineage>
        <taxon>Bacteria</taxon>
        <taxon>Bacillati</taxon>
        <taxon>Actinomycetota</taxon>
        <taxon>Actinomycetes</taxon>
        <taxon>Pseudonocardiales</taxon>
        <taxon>Pseudonocardiaceae</taxon>
        <taxon>Solihabitans</taxon>
    </lineage>
</organism>
<dbReference type="Proteomes" id="UP000323454">
    <property type="component" value="Unassembled WGS sequence"/>
</dbReference>
<proteinExistence type="predicted"/>
<keyword evidence="2" id="KW-1185">Reference proteome</keyword>
<protein>
    <submittedName>
        <fullName evidence="1">Uncharacterized protein</fullName>
    </submittedName>
</protein>
<reference evidence="1 2" key="1">
    <citation type="submission" date="2019-09" db="EMBL/GenBank/DDBJ databases">
        <title>Goodfellowia gen. nov., a new genus of the Pseudonocardineae related to Actinoalloteichus, containing Goodfellowia coeruleoviolacea gen. nov., comb. nov. gen. nov., comb. nov.</title>
        <authorList>
            <person name="Labeda D."/>
        </authorList>
    </citation>
    <scope>NUCLEOTIDE SEQUENCE [LARGE SCALE GENOMIC DNA]</scope>
    <source>
        <strain evidence="1 2">AN110305</strain>
    </source>
</reference>
<accession>A0A5B2XM85</accession>
<reference evidence="1 2" key="2">
    <citation type="submission" date="2019-09" db="EMBL/GenBank/DDBJ databases">
        <authorList>
            <person name="Jin C."/>
        </authorList>
    </citation>
    <scope>NUCLEOTIDE SEQUENCE [LARGE SCALE GENOMIC DNA]</scope>
    <source>
        <strain evidence="1 2">AN110305</strain>
    </source>
</reference>
<evidence type="ECO:0000313" key="2">
    <source>
        <dbReference type="Proteomes" id="UP000323454"/>
    </source>
</evidence>
<evidence type="ECO:0000313" key="1">
    <source>
        <dbReference type="EMBL" id="KAA2264029.1"/>
    </source>
</evidence>
<dbReference type="OrthoDB" id="4418218at2"/>
<name>A0A5B2XM85_9PSEU</name>
<comment type="caution">
    <text evidence="1">The sequence shown here is derived from an EMBL/GenBank/DDBJ whole genome shotgun (WGS) entry which is preliminary data.</text>
</comment>
<dbReference type="EMBL" id="VUOB01000013">
    <property type="protein sequence ID" value="KAA2264029.1"/>
    <property type="molecule type" value="Genomic_DNA"/>
</dbReference>
<sequence length="84" mass="9807">MTDMVHVVLVYQREAGRLLLEEPYDDLHTAMRRRFALERTSEYDDMEIVVLSADSTETLRETHGRYFLSSAELIQRFRDVVAAA</sequence>
<dbReference type="RefSeq" id="WP_149848936.1">
    <property type="nucleotide sequence ID" value="NZ_VUOB01000013.1"/>
</dbReference>
<dbReference type="AlphaFoldDB" id="A0A5B2XM85"/>